<gene>
    <name evidence="2" type="ORF">SO802_008737</name>
</gene>
<dbReference type="AlphaFoldDB" id="A0AAW2DDB9"/>
<evidence type="ECO:0000256" key="1">
    <source>
        <dbReference type="SAM" id="Phobius"/>
    </source>
</evidence>
<dbReference type="EMBL" id="JAZDWU010000003">
    <property type="protein sequence ID" value="KAL0007235.1"/>
    <property type="molecule type" value="Genomic_DNA"/>
</dbReference>
<feature type="non-terminal residue" evidence="2">
    <location>
        <position position="1"/>
    </location>
</feature>
<keyword evidence="1" id="KW-0812">Transmembrane</keyword>
<keyword evidence="1" id="KW-0472">Membrane</keyword>
<comment type="caution">
    <text evidence="2">The sequence shown here is derived from an EMBL/GenBank/DDBJ whole genome shotgun (WGS) entry which is preliminary data.</text>
</comment>
<name>A0AAW2DDB9_9ROSI</name>
<protein>
    <submittedName>
        <fullName evidence="2">Uncharacterized protein</fullName>
    </submittedName>
</protein>
<accession>A0AAW2DDB9</accession>
<feature type="transmembrane region" description="Helical" evidence="1">
    <location>
        <begin position="35"/>
        <end position="55"/>
    </location>
</feature>
<keyword evidence="3" id="KW-1185">Reference proteome</keyword>
<dbReference type="Proteomes" id="UP001459277">
    <property type="component" value="Unassembled WGS sequence"/>
</dbReference>
<sequence length="60" mass="6956">FQFQLPMLHSSFAHMFVGVLLDFFGPTYFGKILGASVLILQTNCFNVGQLLFWFIRVQNR</sequence>
<proteinExistence type="predicted"/>
<organism evidence="2 3">
    <name type="scientific">Lithocarpus litseifolius</name>
    <dbReference type="NCBI Taxonomy" id="425828"/>
    <lineage>
        <taxon>Eukaryota</taxon>
        <taxon>Viridiplantae</taxon>
        <taxon>Streptophyta</taxon>
        <taxon>Embryophyta</taxon>
        <taxon>Tracheophyta</taxon>
        <taxon>Spermatophyta</taxon>
        <taxon>Magnoliopsida</taxon>
        <taxon>eudicotyledons</taxon>
        <taxon>Gunneridae</taxon>
        <taxon>Pentapetalae</taxon>
        <taxon>rosids</taxon>
        <taxon>fabids</taxon>
        <taxon>Fagales</taxon>
        <taxon>Fagaceae</taxon>
        <taxon>Lithocarpus</taxon>
    </lineage>
</organism>
<reference evidence="2 3" key="1">
    <citation type="submission" date="2024-01" db="EMBL/GenBank/DDBJ databases">
        <title>A telomere-to-telomere, gap-free genome of sweet tea (Lithocarpus litseifolius).</title>
        <authorList>
            <person name="Zhou J."/>
        </authorList>
    </citation>
    <scope>NUCLEOTIDE SEQUENCE [LARGE SCALE GENOMIC DNA]</scope>
    <source>
        <strain evidence="2">Zhou-2022a</strain>
        <tissue evidence="2">Leaf</tissue>
    </source>
</reference>
<evidence type="ECO:0000313" key="2">
    <source>
        <dbReference type="EMBL" id="KAL0007235.1"/>
    </source>
</evidence>
<feature type="non-terminal residue" evidence="2">
    <location>
        <position position="60"/>
    </location>
</feature>
<evidence type="ECO:0000313" key="3">
    <source>
        <dbReference type="Proteomes" id="UP001459277"/>
    </source>
</evidence>
<keyword evidence="1" id="KW-1133">Transmembrane helix</keyword>